<dbReference type="AlphaFoldDB" id="A0A395NAS3"/>
<dbReference type="InterPro" id="IPR000073">
    <property type="entry name" value="AB_hydrolase_1"/>
</dbReference>
<dbReference type="Proteomes" id="UP000266272">
    <property type="component" value="Unassembled WGS sequence"/>
</dbReference>
<dbReference type="GO" id="GO:0004301">
    <property type="term" value="F:epoxide hydrolase activity"/>
    <property type="evidence" value="ECO:0007669"/>
    <property type="project" value="TreeGrafter"/>
</dbReference>
<organism evidence="4 5">
    <name type="scientific">Trichoderma arundinaceum</name>
    <dbReference type="NCBI Taxonomy" id="490622"/>
    <lineage>
        <taxon>Eukaryota</taxon>
        <taxon>Fungi</taxon>
        <taxon>Dikarya</taxon>
        <taxon>Ascomycota</taxon>
        <taxon>Pezizomycotina</taxon>
        <taxon>Sordariomycetes</taxon>
        <taxon>Hypocreomycetidae</taxon>
        <taxon>Hypocreales</taxon>
        <taxon>Hypocreaceae</taxon>
        <taxon>Trichoderma</taxon>
    </lineage>
</organism>
<evidence type="ECO:0000259" key="3">
    <source>
        <dbReference type="Pfam" id="PF00561"/>
    </source>
</evidence>
<dbReference type="SUPFAM" id="SSF53474">
    <property type="entry name" value="alpha/beta-Hydrolases"/>
    <property type="match status" value="1"/>
</dbReference>
<sequence>MSLDVCKPVADAVILGYGFPFHKTQLTTFEISIDQALTDETLTKVRFYHPSLDLEDKSNNEWIEGTPQAEVISLAVHWAQNYDCPKYSHSIPPYFVHETCSNDDAMPLLLLHGWPSSHLEWSKVIKPLTSPEKLTEQHYHVVAPDLPGFSFSPAPSYAGLTSSQMGFAFDYIMHALGYDKYGIFTTDLGWWVGMWMAQVVPDSLIGHMTDFWMQAPNSTYLQQFAQNKTTSDEAAYINSYQV</sequence>
<proteinExistence type="inferred from homology"/>
<dbReference type="PANTHER" id="PTHR21661:SF35">
    <property type="entry name" value="EPOXIDE HYDROLASE"/>
    <property type="match status" value="1"/>
</dbReference>
<dbReference type="InterPro" id="IPR029058">
    <property type="entry name" value="AB_hydrolase_fold"/>
</dbReference>
<comment type="similarity">
    <text evidence="1">Belongs to the peptidase S33 family.</text>
</comment>
<dbReference type="OrthoDB" id="6431331at2759"/>
<gene>
    <name evidence="4" type="ORF">TARUN_9050</name>
</gene>
<dbReference type="STRING" id="490622.A0A395NAS3"/>
<comment type="caution">
    <text evidence="4">The sequence shown here is derived from an EMBL/GenBank/DDBJ whole genome shotgun (WGS) entry which is preliminary data.</text>
</comment>
<dbReference type="Pfam" id="PF00561">
    <property type="entry name" value="Abhydrolase_1"/>
    <property type="match status" value="1"/>
</dbReference>
<evidence type="ECO:0000256" key="1">
    <source>
        <dbReference type="ARBA" id="ARBA00010088"/>
    </source>
</evidence>
<feature type="domain" description="AB hydrolase-1" evidence="3">
    <location>
        <begin position="107"/>
        <end position="202"/>
    </location>
</feature>
<reference evidence="4 5" key="1">
    <citation type="journal article" date="2018" name="PLoS Pathog.">
        <title>Evolution of structural diversity of trichothecenes, a family of toxins produced by plant pathogenic and entomopathogenic fungi.</title>
        <authorList>
            <person name="Proctor R.H."/>
            <person name="McCormick S.P."/>
            <person name="Kim H.S."/>
            <person name="Cardoza R.E."/>
            <person name="Stanley A.M."/>
            <person name="Lindo L."/>
            <person name="Kelly A."/>
            <person name="Brown D.W."/>
            <person name="Lee T."/>
            <person name="Vaughan M.M."/>
            <person name="Alexander N.J."/>
            <person name="Busman M."/>
            <person name="Gutierrez S."/>
        </authorList>
    </citation>
    <scope>NUCLEOTIDE SEQUENCE [LARGE SCALE GENOMIC DNA]</scope>
    <source>
        <strain evidence="4 5">IBT 40837</strain>
    </source>
</reference>
<name>A0A395NAS3_TRIAR</name>
<keyword evidence="5" id="KW-1185">Reference proteome</keyword>
<keyword evidence="2 4" id="KW-0378">Hydrolase</keyword>
<dbReference type="PRINTS" id="PR00412">
    <property type="entry name" value="EPOXHYDRLASE"/>
</dbReference>
<dbReference type="Gene3D" id="3.40.50.1820">
    <property type="entry name" value="alpha/beta hydrolase"/>
    <property type="match status" value="1"/>
</dbReference>
<dbReference type="EMBL" id="PXOA01000687">
    <property type="protein sequence ID" value="RFU73195.1"/>
    <property type="molecule type" value="Genomic_DNA"/>
</dbReference>
<evidence type="ECO:0000313" key="5">
    <source>
        <dbReference type="Proteomes" id="UP000266272"/>
    </source>
</evidence>
<evidence type="ECO:0000313" key="4">
    <source>
        <dbReference type="EMBL" id="RFU73195.1"/>
    </source>
</evidence>
<dbReference type="PANTHER" id="PTHR21661">
    <property type="entry name" value="EPOXIDE HYDROLASE 1-RELATED"/>
    <property type="match status" value="1"/>
</dbReference>
<evidence type="ECO:0000256" key="2">
    <source>
        <dbReference type="ARBA" id="ARBA00022801"/>
    </source>
</evidence>
<dbReference type="GO" id="GO:0097176">
    <property type="term" value="P:epoxide metabolic process"/>
    <property type="evidence" value="ECO:0007669"/>
    <property type="project" value="TreeGrafter"/>
</dbReference>
<protein>
    <submittedName>
        <fullName evidence="4">Epoxide hydrolase</fullName>
    </submittedName>
</protein>
<accession>A0A395NAS3</accession>
<dbReference type="InterPro" id="IPR000639">
    <property type="entry name" value="Epox_hydrolase-like"/>
</dbReference>